<evidence type="ECO:0000313" key="2">
    <source>
        <dbReference type="Proteomes" id="UP000016932"/>
    </source>
</evidence>
<accession>M2YMA0</accession>
<name>M2YMA0_PSEFD</name>
<evidence type="ECO:0008006" key="3">
    <source>
        <dbReference type="Google" id="ProtNLM"/>
    </source>
</evidence>
<proteinExistence type="predicted"/>
<keyword evidence="2" id="KW-1185">Reference proteome</keyword>
<dbReference type="Proteomes" id="UP000016932">
    <property type="component" value="Unassembled WGS sequence"/>
</dbReference>
<dbReference type="OrthoDB" id="1668230at2759"/>
<organism evidence="1 2">
    <name type="scientific">Pseudocercospora fijiensis (strain CIRAD86)</name>
    <name type="common">Black leaf streak disease fungus</name>
    <name type="synonym">Mycosphaerella fijiensis</name>
    <dbReference type="NCBI Taxonomy" id="383855"/>
    <lineage>
        <taxon>Eukaryota</taxon>
        <taxon>Fungi</taxon>
        <taxon>Dikarya</taxon>
        <taxon>Ascomycota</taxon>
        <taxon>Pezizomycotina</taxon>
        <taxon>Dothideomycetes</taxon>
        <taxon>Dothideomycetidae</taxon>
        <taxon>Mycosphaerellales</taxon>
        <taxon>Mycosphaerellaceae</taxon>
        <taxon>Pseudocercospora</taxon>
    </lineage>
</organism>
<dbReference type="EMBL" id="KB446563">
    <property type="protein sequence ID" value="EME78860.1"/>
    <property type="molecule type" value="Genomic_DNA"/>
</dbReference>
<dbReference type="InterPro" id="IPR011009">
    <property type="entry name" value="Kinase-like_dom_sf"/>
</dbReference>
<evidence type="ECO:0000313" key="1">
    <source>
        <dbReference type="EMBL" id="EME78860.1"/>
    </source>
</evidence>
<dbReference type="SUPFAM" id="SSF56112">
    <property type="entry name" value="Protein kinase-like (PK-like)"/>
    <property type="match status" value="1"/>
</dbReference>
<protein>
    <recommendedName>
        <fullName evidence="3">Protein kinase domain-containing protein</fullName>
    </recommendedName>
</protein>
<dbReference type="GeneID" id="19342107"/>
<dbReference type="AlphaFoldDB" id="M2YMA0"/>
<dbReference type="eggNOG" id="ENOG502R7HY">
    <property type="taxonomic scope" value="Eukaryota"/>
</dbReference>
<sequence>MFVVKAYYPDGVSRILATSGSNYIGLVDNETVLKFPHDPEELSYLELEAKIYEHLGRHSRILGFKGRTEHGLLLDFASNGRILRSDGSICVNSGVRENAKSRMPGKAEDEADVMTDIFAMGSTIYYIMQGHEPFPDLDTFADETVITERFASHQFPPLDDSLASRIVYKCWEDRLVNYVL</sequence>
<dbReference type="KEGG" id="pfj:MYCFIDRAFT_83794"/>
<dbReference type="HOGENOM" id="CLU_1496874_0_0_1"/>
<dbReference type="VEuPathDB" id="FungiDB:MYCFIDRAFT_83794"/>
<gene>
    <name evidence="1" type="ORF">MYCFIDRAFT_83794</name>
</gene>
<dbReference type="RefSeq" id="XP_007931121.1">
    <property type="nucleotide sequence ID" value="XM_007932930.1"/>
</dbReference>
<reference evidence="1 2" key="1">
    <citation type="journal article" date="2012" name="PLoS Pathog.">
        <title>Diverse lifestyles and strategies of plant pathogenesis encoded in the genomes of eighteen Dothideomycetes fungi.</title>
        <authorList>
            <person name="Ohm R.A."/>
            <person name="Feau N."/>
            <person name="Henrissat B."/>
            <person name="Schoch C.L."/>
            <person name="Horwitz B.A."/>
            <person name="Barry K.W."/>
            <person name="Condon B.J."/>
            <person name="Copeland A.C."/>
            <person name="Dhillon B."/>
            <person name="Glaser F."/>
            <person name="Hesse C.N."/>
            <person name="Kosti I."/>
            <person name="LaButti K."/>
            <person name="Lindquist E.A."/>
            <person name="Lucas S."/>
            <person name="Salamov A.A."/>
            <person name="Bradshaw R.E."/>
            <person name="Ciuffetti L."/>
            <person name="Hamelin R.C."/>
            <person name="Kema G.H.J."/>
            <person name="Lawrence C."/>
            <person name="Scott J.A."/>
            <person name="Spatafora J.W."/>
            <person name="Turgeon B.G."/>
            <person name="de Wit P.J.G.M."/>
            <person name="Zhong S."/>
            <person name="Goodwin S.B."/>
            <person name="Grigoriev I.V."/>
        </authorList>
    </citation>
    <scope>NUCLEOTIDE SEQUENCE [LARGE SCALE GENOMIC DNA]</scope>
    <source>
        <strain evidence="1 2">CIRAD86</strain>
    </source>
</reference>